<dbReference type="InterPro" id="IPR014284">
    <property type="entry name" value="RNA_pol_sigma-70_dom"/>
</dbReference>
<evidence type="ECO:0000256" key="6">
    <source>
        <dbReference type="RuleBase" id="RU000716"/>
    </source>
</evidence>
<dbReference type="Proteomes" id="UP000886886">
    <property type="component" value="Unassembled WGS sequence"/>
</dbReference>
<accession>A0A9D0ZWL8</accession>
<keyword evidence="2 6" id="KW-0805">Transcription regulation</keyword>
<comment type="caution">
    <text evidence="9">The sequence shown here is derived from an EMBL/GenBank/DDBJ whole genome shotgun (WGS) entry which is preliminary data.</text>
</comment>
<evidence type="ECO:0000313" key="9">
    <source>
        <dbReference type="EMBL" id="HIQ97226.1"/>
    </source>
</evidence>
<sequence length="425" mass="49648">MDDFSKLLKDSQSAVERYIKYRIHSKADAEDLLQEVYLAAYQNFSQLNNQASFKSWILSIARNKCIDYFRSRRFFPEIPLEELAEKDFADSRLGVSQISTVEETFRLLDTKDRQILFLYFFEDLPQKEISVLLQIPVGTVKSRLYKAKQNFKNRYPCFTEQQKGDDPMKRLPNTLPEYHIKADQRPPFSVKWEELMGWFLIPKLGESLSFGIYGLPDRKCSHVYEMKAVGKARVHGIEGVELTAREASGSPANDPFKRTFIAQLTDTHCRYLAVIRNSGDTRDYITFLDEDRFFPNWGFGKDNCGNEIHLSPKGTIQRTDDVITSDDGTSMLDIVGRYTVTVGKKHYDTVCVMDVESRSCNMVTEQFLDQNGRTILWRRFNRDDWALSHYKKRWSELLPENERLTVNGSTYVHWYDCITDYILYK</sequence>
<comment type="similarity">
    <text evidence="1 6">Belongs to the sigma-70 factor family. ECF subfamily.</text>
</comment>
<name>A0A9D0ZWL8_9FIRM</name>
<evidence type="ECO:0000256" key="4">
    <source>
        <dbReference type="ARBA" id="ARBA00023125"/>
    </source>
</evidence>
<dbReference type="SUPFAM" id="SSF88946">
    <property type="entry name" value="Sigma2 domain of RNA polymerase sigma factors"/>
    <property type="match status" value="1"/>
</dbReference>
<dbReference type="AlphaFoldDB" id="A0A9D0ZWL8"/>
<dbReference type="InterPro" id="IPR013324">
    <property type="entry name" value="RNA_pol_sigma_r3/r4-like"/>
</dbReference>
<feature type="domain" description="RNA polymerase sigma-70 region 2" evidence="7">
    <location>
        <begin position="11"/>
        <end position="73"/>
    </location>
</feature>
<dbReference type="GO" id="GO:0006352">
    <property type="term" value="P:DNA-templated transcription initiation"/>
    <property type="evidence" value="ECO:0007669"/>
    <property type="project" value="InterPro"/>
</dbReference>
<dbReference type="SUPFAM" id="SSF88659">
    <property type="entry name" value="Sigma3 and sigma4 domains of RNA polymerase sigma factors"/>
    <property type="match status" value="1"/>
</dbReference>
<dbReference type="PANTHER" id="PTHR43133">
    <property type="entry name" value="RNA POLYMERASE ECF-TYPE SIGMA FACTO"/>
    <property type="match status" value="1"/>
</dbReference>
<keyword evidence="5 6" id="KW-0804">Transcription</keyword>
<evidence type="ECO:0000256" key="1">
    <source>
        <dbReference type="ARBA" id="ARBA00010641"/>
    </source>
</evidence>
<dbReference type="GO" id="GO:0003677">
    <property type="term" value="F:DNA binding"/>
    <property type="evidence" value="ECO:0007669"/>
    <property type="project" value="UniProtKB-KW"/>
</dbReference>
<dbReference type="CDD" id="cd06171">
    <property type="entry name" value="Sigma70_r4"/>
    <property type="match status" value="1"/>
</dbReference>
<dbReference type="GO" id="GO:0016987">
    <property type="term" value="F:sigma factor activity"/>
    <property type="evidence" value="ECO:0007669"/>
    <property type="project" value="UniProtKB-KW"/>
</dbReference>
<proteinExistence type="inferred from homology"/>
<evidence type="ECO:0000256" key="2">
    <source>
        <dbReference type="ARBA" id="ARBA00023015"/>
    </source>
</evidence>
<evidence type="ECO:0000259" key="7">
    <source>
        <dbReference type="Pfam" id="PF04542"/>
    </source>
</evidence>
<dbReference type="EMBL" id="DVFT01000172">
    <property type="protein sequence ID" value="HIQ97226.1"/>
    <property type="molecule type" value="Genomic_DNA"/>
</dbReference>
<dbReference type="InterPro" id="IPR007627">
    <property type="entry name" value="RNA_pol_sigma70_r2"/>
</dbReference>
<evidence type="ECO:0000313" key="10">
    <source>
        <dbReference type="Proteomes" id="UP000886886"/>
    </source>
</evidence>
<feature type="domain" description="RNA polymerase sigma factor 70 region 4 type 2" evidence="8">
    <location>
        <begin position="103"/>
        <end position="149"/>
    </location>
</feature>
<dbReference type="Pfam" id="PF08281">
    <property type="entry name" value="Sigma70_r4_2"/>
    <property type="match status" value="1"/>
</dbReference>
<dbReference type="InterPro" id="IPR000838">
    <property type="entry name" value="RNA_pol_sigma70_ECF_CS"/>
</dbReference>
<evidence type="ECO:0000256" key="5">
    <source>
        <dbReference type="ARBA" id="ARBA00023163"/>
    </source>
</evidence>
<reference evidence="9" key="1">
    <citation type="submission" date="2020-10" db="EMBL/GenBank/DDBJ databases">
        <authorList>
            <person name="Gilroy R."/>
        </authorList>
    </citation>
    <scope>NUCLEOTIDE SEQUENCE</scope>
    <source>
        <strain evidence="9">ChiSjej3B21-11622</strain>
    </source>
</reference>
<organism evidence="9 10">
    <name type="scientific">Candidatus Limivivens merdigallinarum</name>
    <dbReference type="NCBI Taxonomy" id="2840859"/>
    <lineage>
        <taxon>Bacteria</taxon>
        <taxon>Bacillati</taxon>
        <taxon>Bacillota</taxon>
        <taxon>Clostridia</taxon>
        <taxon>Lachnospirales</taxon>
        <taxon>Lachnospiraceae</taxon>
        <taxon>Lachnospiraceae incertae sedis</taxon>
        <taxon>Candidatus Limivivens</taxon>
    </lineage>
</organism>
<dbReference type="Gene3D" id="1.10.10.10">
    <property type="entry name" value="Winged helix-like DNA-binding domain superfamily/Winged helix DNA-binding domain"/>
    <property type="match status" value="1"/>
</dbReference>
<dbReference type="GO" id="GO:0006950">
    <property type="term" value="P:response to stress"/>
    <property type="evidence" value="ECO:0007669"/>
    <property type="project" value="UniProtKB-ARBA"/>
</dbReference>
<keyword evidence="4 6" id="KW-0238">DNA-binding</keyword>
<dbReference type="NCBIfam" id="TIGR02937">
    <property type="entry name" value="sigma70-ECF"/>
    <property type="match status" value="1"/>
</dbReference>
<gene>
    <name evidence="9" type="ORF">IAB26_11765</name>
</gene>
<dbReference type="Gene3D" id="1.10.1740.10">
    <property type="match status" value="1"/>
</dbReference>
<dbReference type="PROSITE" id="PS01063">
    <property type="entry name" value="SIGMA70_ECF"/>
    <property type="match status" value="1"/>
</dbReference>
<dbReference type="InterPro" id="IPR039425">
    <property type="entry name" value="RNA_pol_sigma-70-like"/>
</dbReference>
<dbReference type="InterPro" id="IPR036388">
    <property type="entry name" value="WH-like_DNA-bd_sf"/>
</dbReference>
<dbReference type="InterPro" id="IPR013325">
    <property type="entry name" value="RNA_pol_sigma_r2"/>
</dbReference>
<dbReference type="PANTHER" id="PTHR43133:SF51">
    <property type="entry name" value="RNA POLYMERASE SIGMA FACTOR"/>
    <property type="match status" value="1"/>
</dbReference>
<evidence type="ECO:0000256" key="3">
    <source>
        <dbReference type="ARBA" id="ARBA00023082"/>
    </source>
</evidence>
<keyword evidence="3 6" id="KW-0731">Sigma factor</keyword>
<protein>
    <recommendedName>
        <fullName evidence="6">RNA polymerase sigma factor</fullName>
    </recommendedName>
</protein>
<dbReference type="Pfam" id="PF04542">
    <property type="entry name" value="Sigma70_r2"/>
    <property type="match status" value="1"/>
</dbReference>
<dbReference type="InterPro" id="IPR013249">
    <property type="entry name" value="RNA_pol_sigma70_r4_t2"/>
</dbReference>
<reference evidence="9" key="2">
    <citation type="journal article" date="2021" name="PeerJ">
        <title>Extensive microbial diversity within the chicken gut microbiome revealed by metagenomics and culture.</title>
        <authorList>
            <person name="Gilroy R."/>
            <person name="Ravi A."/>
            <person name="Getino M."/>
            <person name="Pursley I."/>
            <person name="Horton D.L."/>
            <person name="Alikhan N.F."/>
            <person name="Baker D."/>
            <person name="Gharbi K."/>
            <person name="Hall N."/>
            <person name="Watson M."/>
            <person name="Adriaenssens E.M."/>
            <person name="Foster-Nyarko E."/>
            <person name="Jarju S."/>
            <person name="Secka A."/>
            <person name="Antonio M."/>
            <person name="Oren A."/>
            <person name="Chaudhuri R.R."/>
            <person name="La Ragione R."/>
            <person name="Hildebrand F."/>
            <person name="Pallen M.J."/>
        </authorList>
    </citation>
    <scope>NUCLEOTIDE SEQUENCE</scope>
    <source>
        <strain evidence="9">ChiSjej3B21-11622</strain>
    </source>
</reference>
<evidence type="ECO:0000259" key="8">
    <source>
        <dbReference type="Pfam" id="PF08281"/>
    </source>
</evidence>